<comment type="caution">
    <text evidence="2">The sequence shown here is derived from an EMBL/GenBank/DDBJ whole genome shotgun (WGS) entry which is preliminary data.</text>
</comment>
<dbReference type="InterPro" id="IPR034754">
    <property type="entry name" value="GEMIN8"/>
</dbReference>
<sequence>MLEQIPDKETQSNNSKTLSNKARRKRKKKFASNQKGGRKDIRRKNSKLALTMSTWAESFTIAATWQLKHQIAYWKARAKALEFENQVLHDIIRKNNYITDTAQNSKAYSETVVSADNCDAEVESTITENDQEDMDFEVSEEFIEFLVANAKYKEDARRERERLRAKIEEEESNSFYEEPQESTEEKQEKLKELYGNHWQRISALEIAMQSKFINDTDRNKPMYWPNIPFNFNFSKT</sequence>
<dbReference type="AlphaFoldDB" id="A0AAV1LZ76"/>
<dbReference type="Proteomes" id="UP001314205">
    <property type="component" value="Unassembled WGS sequence"/>
</dbReference>
<dbReference type="PANTHER" id="PTHR16238:SF7">
    <property type="entry name" value="GEM-ASSOCIATED PROTEIN 8"/>
    <property type="match status" value="1"/>
</dbReference>
<evidence type="ECO:0000313" key="2">
    <source>
        <dbReference type="EMBL" id="CAK1600651.1"/>
    </source>
</evidence>
<name>A0AAV1LZ76_9NEOP</name>
<gene>
    <name evidence="2" type="ORF">PARMNEM_LOCUS19380</name>
</gene>
<organism evidence="2 3">
    <name type="scientific">Parnassius mnemosyne</name>
    <name type="common">clouded apollo</name>
    <dbReference type="NCBI Taxonomy" id="213953"/>
    <lineage>
        <taxon>Eukaryota</taxon>
        <taxon>Metazoa</taxon>
        <taxon>Ecdysozoa</taxon>
        <taxon>Arthropoda</taxon>
        <taxon>Hexapoda</taxon>
        <taxon>Insecta</taxon>
        <taxon>Pterygota</taxon>
        <taxon>Neoptera</taxon>
        <taxon>Endopterygota</taxon>
        <taxon>Lepidoptera</taxon>
        <taxon>Glossata</taxon>
        <taxon>Ditrysia</taxon>
        <taxon>Papilionoidea</taxon>
        <taxon>Papilionidae</taxon>
        <taxon>Parnassiinae</taxon>
        <taxon>Parnassini</taxon>
        <taxon>Parnassius</taxon>
        <taxon>Driopa</taxon>
    </lineage>
</organism>
<feature type="region of interest" description="Disordered" evidence="1">
    <location>
        <begin position="1"/>
        <end position="43"/>
    </location>
</feature>
<feature type="compositionally biased region" description="Basic and acidic residues" evidence="1">
    <location>
        <begin position="1"/>
        <end position="10"/>
    </location>
</feature>
<keyword evidence="3" id="KW-1185">Reference proteome</keyword>
<accession>A0AAV1LZ76</accession>
<dbReference type="EMBL" id="CAVLGL010000126">
    <property type="protein sequence ID" value="CAK1600651.1"/>
    <property type="molecule type" value="Genomic_DNA"/>
</dbReference>
<dbReference type="GO" id="GO:0000387">
    <property type="term" value="P:spliceosomal snRNP assembly"/>
    <property type="evidence" value="ECO:0007669"/>
    <property type="project" value="InterPro"/>
</dbReference>
<dbReference type="GO" id="GO:0032797">
    <property type="term" value="C:SMN complex"/>
    <property type="evidence" value="ECO:0007669"/>
    <property type="project" value="InterPro"/>
</dbReference>
<proteinExistence type="predicted"/>
<evidence type="ECO:0000256" key="1">
    <source>
        <dbReference type="SAM" id="MobiDB-lite"/>
    </source>
</evidence>
<protein>
    <recommendedName>
        <fullName evidence="4">Gem-associated protein 8</fullName>
    </recommendedName>
</protein>
<feature type="compositionally biased region" description="Basic residues" evidence="1">
    <location>
        <begin position="21"/>
        <end position="30"/>
    </location>
</feature>
<reference evidence="2 3" key="1">
    <citation type="submission" date="2023-11" db="EMBL/GenBank/DDBJ databases">
        <authorList>
            <person name="Hedman E."/>
            <person name="Englund M."/>
            <person name="Stromberg M."/>
            <person name="Nyberg Akerstrom W."/>
            <person name="Nylinder S."/>
            <person name="Jareborg N."/>
            <person name="Kallberg Y."/>
            <person name="Kronander E."/>
        </authorList>
    </citation>
    <scope>NUCLEOTIDE SEQUENCE [LARGE SCALE GENOMIC DNA]</scope>
</reference>
<dbReference type="Pfam" id="PF15348">
    <property type="entry name" value="GEMIN8"/>
    <property type="match status" value="1"/>
</dbReference>
<feature type="compositionally biased region" description="Polar residues" evidence="1">
    <location>
        <begin position="11"/>
        <end position="20"/>
    </location>
</feature>
<evidence type="ECO:0000313" key="3">
    <source>
        <dbReference type="Proteomes" id="UP001314205"/>
    </source>
</evidence>
<evidence type="ECO:0008006" key="4">
    <source>
        <dbReference type="Google" id="ProtNLM"/>
    </source>
</evidence>
<dbReference type="PANTHER" id="PTHR16238">
    <property type="entry name" value="GEM-ASSOCIATED PROTEIN 8"/>
    <property type="match status" value="1"/>
</dbReference>